<organism evidence="2 3">
    <name type="scientific">Aplysia californica</name>
    <name type="common">California sea hare</name>
    <dbReference type="NCBI Taxonomy" id="6500"/>
    <lineage>
        <taxon>Eukaryota</taxon>
        <taxon>Metazoa</taxon>
        <taxon>Spiralia</taxon>
        <taxon>Lophotrochozoa</taxon>
        <taxon>Mollusca</taxon>
        <taxon>Gastropoda</taxon>
        <taxon>Heterobranchia</taxon>
        <taxon>Euthyneura</taxon>
        <taxon>Tectipleura</taxon>
        <taxon>Aplysiida</taxon>
        <taxon>Aplysioidea</taxon>
        <taxon>Aplysiidae</taxon>
        <taxon>Aplysia</taxon>
    </lineage>
</organism>
<proteinExistence type="predicted"/>
<dbReference type="RefSeq" id="XP_005108336.2">
    <property type="nucleotide sequence ID" value="XM_005108279.3"/>
</dbReference>
<name>A0ABM0K460_APLCA</name>
<feature type="transmembrane region" description="Helical" evidence="1">
    <location>
        <begin position="227"/>
        <end position="244"/>
    </location>
</feature>
<keyword evidence="1 3" id="KW-0812">Transmembrane</keyword>
<dbReference type="Pfam" id="PF15111">
    <property type="entry name" value="TMEM101"/>
    <property type="match status" value="1"/>
</dbReference>
<evidence type="ECO:0000313" key="2">
    <source>
        <dbReference type="Proteomes" id="UP000694888"/>
    </source>
</evidence>
<dbReference type="Proteomes" id="UP000694888">
    <property type="component" value="Unplaced"/>
</dbReference>
<gene>
    <name evidence="3" type="primary">LOC101859131</name>
</gene>
<dbReference type="GeneID" id="101859131"/>
<keyword evidence="1" id="KW-1133">Transmembrane helix</keyword>
<keyword evidence="2" id="KW-1185">Reference proteome</keyword>
<feature type="transmembrane region" description="Helical" evidence="1">
    <location>
        <begin position="166"/>
        <end position="188"/>
    </location>
</feature>
<dbReference type="InterPro" id="IPR029371">
    <property type="entry name" value="TMEM101"/>
</dbReference>
<protein>
    <submittedName>
        <fullName evidence="3">Transmembrane protein 101</fullName>
    </submittedName>
</protein>
<feature type="transmembrane region" description="Helical" evidence="1">
    <location>
        <begin position="71"/>
        <end position="87"/>
    </location>
</feature>
<accession>A0ABM0K460</accession>
<dbReference type="PANTHER" id="PTHR31034">
    <property type="entry name" value="TRANSMEMBRANE PROTEIN 101"/>
    <property type="match status" value="1"/>
</dbReference>
<reference evidence="3" key="1">
    <citation type="submission" date="2025-08" db="UniProtKB">
        <authorList>
            <consortium name="RefSeq"/>
        </authorList>
    </citation>
    <scope>IDENTIFICATION</scope>
</reference>
<evidence type="ECO:0000256" key="1">
    <source>
        <dbReference type="SAM" id="Phobius"/>
    </source>
</evidence>
<feature type="transmembrane region" description="Helical" evidence="1">
    <location>
        <begin position="127"/>
        <end position="146"/>
    </location>
</feature>
<sequence length="251" mass="28888">MANNKKIVCKILEFILHKYPLVNALTLLLLFAERAATNTDTPIHPRIVYANLLGFLGCALFMSSHIKRKEAALVFCGQLIYFAYNFYNNNKLHYKEWLRQEMCSRQVGCIGVYLLFAHIIDHKKSNLLRRLGEILLGIFMFAYVYLLNDSREIRRAFLSHMVGDDWARYVVAMVIAACALCFLSGYFVRDMALCAAVTIATLTLVIDCDFTYWSLKGVQFWNQGRMVADNLCICTGLLYAFFHVDNRVKMD</sequence>
<evidence type="ECO:0000313" key="3">
    <source>
        <dbReference type="RefSeq" id="XP_005108336.2"/>
    </source>
</evidence>
<feature type="transmembrane region" description="Helical" evidence="1">
    <location>
        <begin position="47"/>
        <end position="64"/>
    </location>
</feature>
<keyword evidence="1" id="KW-0472">Membrane</keyword>
<dbReference type="PANTHER" id="PTHR31034:SF2">
    <property type="entry name" value="TRANSMEMBRANE PROTEIN 101"/>
    <property type="match status" value="1"/>
</dbReference>
<feature type="transmembrane region" description="Helical" evidence="1">
    <location>
        <begin position="102"/>
        <end position="120"/>
    </location>
</feature>
<feature type="transmembrane region" description="Helical" evidence="1">
    <location>
        <begin position="195"/>
        <end position="215"/>
    </location>
</feature>